<dbReference type="GO" id="GO:0005506">
    <property type="term" value="F:iron ion binding"/>
    <property type="evidence" value="ECO:0007669"/>
    <property type="project" value="InterPro"/>
</dbReference>
<dbReference type="FunFam" id="1.10.630.10:FF:000004">
    <property type="entry name" value="cytochrome P450 2D15 isoform X1"/>
    <property type="match status" value="1"/>
</dbReference>
<organism evidence="13 14">
    <name type="scientific">Podarcis lilfordi</name>
    <name type="common">Lilford's wall lizard</name>
    <dbReference type="NCBI Taxonomy" id="74358"/>
    <lineage>
        <taxon>Eukaryota</taxon>
        <taxon>Metazoa</taxon>
        <taxon>Chordata</taxon>
        <taxon>Craniata</taxon>
        <taxon>Vertebrata</taxon>
        <taxon>Euteleostomi</taxon>
        <taxon>Lepidosauria</taxon>
        <taxon>Squamata</taxon>
        <taxon>Bifurcata</taxon>
        <taxon>Unidentata</taxon>
        <taxon>Episquamata</taxon>
        <taxon>Laterata</taxon>
        <taxon>Lacertibaenia</taxon>
        <taxon>Lacertidae</taxon>
        <taxon>Podarcis</taxon>
    </lineage>
</organism>
<comment type="cofactor">
    <cofactor evidence="1 10">
        <name>heme</name>
        <dbReference type="ChEBI" id="CHEBI:30413"/>
    </cofactor>
</comment>
<dbReference type="GO" id="GO:0008392">
    <property type="term" value="F:arachidonate epoxygenase activity"/>
    <property type="evidence" value="ECO:0007669"/>
    <property type="project" value="TreeGrafter"/>
</dbReference>
<protein>
    <submittedName>
        <fullName evidence="13">Cytochrome P450 2C8-like</fullName>
    </submittedName>
</protein>
<dbReference type="Gene3D" id="1.10.630.10">
    <property type="entry name" value="Cytochrome P450"/>
    <property type="match status" value="1"/>
</dbReference>
<keyword evidence="12" id="KW-1133">Transmembrane helix</keyword>
<gene>
    <name evidence="13" type="ORF">PODLI_1B011124</name>
</gene>
<dbReference type="PROSITE" id="PS00086">
    <property type="entry name" value="CYTOCHROME_P450"/>
    <property type="match status" value="1"/>
</dbReference>
<dbReference type="SUPFAM" id="SSF48264">
    <property type="entry name" value="Cytochrome P450"/>
    <property type="match status" value="1"/>
</dbReference>
<comment type="similarity">
    <text evidence="3 11">Belongs to the cytochrome P450 family.</text>
</comment>
<keyword evidence="4 10" id="KW-0349">Heme</keyword>
<comment type="subcellular location">
    <subcellularLocation>
        <location evidence="2">Membrane</location>
    </subcellularLocation>
</comment>
<evidence type="ECO:0000256" key="3">
    <source>
        <dbReference type="ARBA" id="ARBA00010617"/>
    </source>
</evidence>
<keyword evidence="12" id="KW-0812">Transmembrane</keyword>
<dbReference type="PRINTS" id="PR00463">
    <property type="entry name" value="EP450I"/>
</dbReference>
<dbReference type="InterPro" id="IPR050182">
    <property type="entry name" value="Cytochrome_P450_fam2"/>
</dbReference>
<dbReference type="GO" id="GO:0016712">
    <property type="term" value="F:oxidoreductase activity, acting on paired donors, with incorporation or reduction of molecular oxygen, reduced flavin or flavoprotein as one donor, and incorporation of one atom of oxygen"/>
    <property type="evidence" value="ECO:0007669"/>
    <property type="project" value="TreeGrafter"/>
</dbReference>
<keyword evidence="5 10" id="KW-0479">Metal-binding</keyword>
<dbReference type="InterPro" id="IPR036396">
    <property type="entry name" value="Cyt_P450_sf"/>
</dbReference>
<evidence type="ECO:0000256" key="5">
    <source>
        <dbReference type="ARBA" id="ARBA00022723"/>
    </source>
</evidence>
<dbReference type="PANTHER" id="PTHR24300:SF389">
    <property type="entry name" value="CYTOCHROME P450 2C20"/>
    <property type="match status" value="1"/>
</dbReference>
<evidence type="ECO:0000256" key="12">
    <source>
        <dbReference type="SAM" id="Phobius"/>
    </source>
</evidence>
<evidence type="ECO:0000256" key="8">
    <source>
        <dbReference type="ARBA" id="ARBA00023033"/>
    </source>
</evidence>
<evidence type="ECO:0000256" key="2">
    <source>
        <dbReference type="ARBA" id="ARBA00004370"/>
    </source>
</evidence>
<evidence type="ECO:0000256" key="6">
    <source>
        <dbReference type="ARBA" id="ARBA00023002"/>
    </source>
</evidence>
<dbReference type="InterPro" id="IPR017972">
    <property type="entry name" value="Cyt_P450_CS"/>
</dbReference>
<dbReference type="AlphaFoldDB" id="A0AA35NVY5"/>
<keyword evidence="7 10" id="KW-0408">Iron</keyword>
<dbReference type="GO" id="GO:0016020">
    <property type="term" value="C:membrane"/>
    <property type="evidence" value="ECO:0007669"/>
    <property type="project" value="UniProtKB-SubCell"/>
</dbReference>
<accession>A0AA35NVY5</accession>
<dbReference type="GO" id="GO:0006805">
    <property type="term" value="P:xenobiotic metabolic process"/>
    <property type="evidence" value="ECO:0007669"/>
    <property type="project" value="TreeGrafter"/>
</dbReference>
<dbReference type="InterPro" id="IPR001128">
    <property type="entry name" value="Cyt_P450"/>
</dbReference>
<feature type="binding site" description="axial binding residue" evidence="10">
    <location>
        <position position="434"/>
    </location>
    <ligand>
        <name>heme</name>
        <dbReference type="ChEBI" id="CHEBI:30413"/>
    </ligand>
    <ligandPart>
        <name>Fe</name>
        <dbReference type="ChEBI" id="CHEBI:18248"/>
    </ligandPart>
</feature>
<keyword evidence="6 11" id="KW-0560">Oxidoreductase</keyword>
<evidence type="ECO:0000256" key="7">
    <source>
        <dbReference type="ARBA" id="ARBA00023004"/>
    </source>
</evidence>
<dbReference type="GO" id="GO:0020037">
    <property type="term" value="F:heme binding"/>
    <property type="evidence" value="ECO:0007669"/>
    <property type="project" value="InterPro"/>
</dbReference>
<dbReference type="EMBL" id="OX395127">
    <property type="protein sequence ID" value="CAI5766211.1"/>
    <property type="molecule type" value="Genomic_DNA"/>
</dbReference>
<dbReference type="PANTHER" id="PTHR24300">
    <property type="entry name" value="CYTOCHROME P450 508A4-RELATED"/>
    <property type="match status" value="1"/>
</dbReference>
<dbReference type="GO" id="GO:0019373">
    <property type="term" value="P:epoxygenase P450 pathway"/>
    <property type="evidence" value="ECO:0007669"/>
    <property type="project" value="TreeGrafter"/>
</dbReference>
<name>A0AA35NVY5_9SAUR</name>
<keyword evidence="14" id="KW-1185">Reference proteome</keyword>
<feature type="transmembrane region" description="Helical" evidence="12">
    <location>
        <begin position="6"/>
        <end position="23"/>
    </location>
</feature>
<feature type="transmembrane region" description="Helical" evidence="12">
    <location>
        <begin position="286"/>
        <end position="313"/>
    </location>
</feature>
<evidence type="ECO:0000256" key="1">
    <source>
        <dbReference type="ARBA" id="ARBA00001971"/>
    </source>
</evidence>
<evidence type="ECO:0000256" key="4">
    <source>
        <dbReference type="ARBA" id="ARBA00022617"/>
    </source>
</evidence>
<reference evidence="13" key="1">
    <citation type="submission" date="2022-12" db="EMBL/GenBank/DDBJ databases">
        <authorList>
            <person name="Alioto T."/>
            <person name="Alioto T."/>
            <person name="Gomez Garrido J."/>
        </authorList>
    </citation>
    <scope>NUCLEOTIDE SEQUENCE</scope>
</reference>
<dbReference type="PRINTS" id="PR00385">
    <property type="entry name" value="P450"/>
</dbReference>
<evidence type="ECO:0000256" key="10">
    <source>
        <dbReference type="PIRSR" id="PIRSR602401-1"/>
    </source>
</evidence>
<dbReference type="InterPro" id="IPR002401">
    <property type="entry name" value="Cyt_P450_E_grp-I"/>
</dbReference>
<dbReference type="Proteomes" id="UP001178461">
    <property type="component" value="Chromosome 2"/>
</dbReference>
<evidence type="ECO:0000313" key="13">
    <source>
        <dbReference type="EMBL" id="CAI5766211.1"/>
    </source>
</evidence>
<keyword evidence="9 12" id="KW-0472">Membrane</keyword>
<dbReference type="GO" id="GO:0005737">
    <property type="term" value="C:cytoplasm"/>
    <property type="evidence" value="ECO:0007669"/>
    <property type="project" value="TreeGrafter"/>
</dbReference>
<dbReference type="Pfam" id="PF00067">
    <property type="entry name" value="p450"/>
    <property type="match status" value="1"/>
</dbReference>
<evidence type="ECO:0000256" key="11">
    <source>
        <dbReference type="RuleBase" id="RU000461"/>
    </source>
</evidence>
<sequence>MEVAVTGALFLLWVLFIFIFYSLKMYKEKSQLPPGPTPWFFLGNLLQKDVMPLNKNYSKLIEKYGPMFTVWMGPKPMVVLCGFDVVKDALVDHAEAFGGRINSPIIDRVTKGHGSDIEWRELRRFTVMTLRDFGMGKRSMSERVQEEAVCLVEALAATKGQGFDPTTRITSAVSNVISSVIFGTRFDYADKTFLKHQRIIENEVGLFRTILGLLYSAVPKILDYFPGRHQKIFSDCDELCAFFHENVKVHKQTLDPQNIRDYIDCFLIKSEKEQKSASDTFRTENLVMTVFGLFLAGTGTTSFALISGLMVMAKLPHIQAKVQQEIDEVTSATRAPSMEDRVRMPFTNAVIHEILRYPQSINETIPRTTSCDTKFRGFTFPKGTAVAPMFTTVHRDPLQWETPEQFNPGHFLDEKGQFKKKDALIAFSAGKRACVGEALARMELFLFFSTLLQNFTFQLVGAAKDMDLASLFTEFRAKNVSPLMKAIRRSM</sequence>
<evidence type="ECO:0000256" key="9">
    <source>
        <dbReference type="ARBA" id="ARBA00023136"/>
    </source>
</evidence>
<keyword evidence="8 11" id="KW-0503">Monooxygenase</keyword>
<evidence type="ECO:0000313" key="14">
    <source>
        <dbReference type="Proteomes" id="UP001178461"/>
    </source>
</evidence>
<proteinExistence type="inferred from homology"/>